<dbReference type="GO" id="GO:0000976">
    <property type="term" value="F:transcription cis-regulatory region binding"/>
    <property type="evidence" value="ECO:0007669"/>
    <property type="project" value="TreeGrafter"/>
</dbReference>
<organism evidence="5 6">
    <name type="scientific">Petrocella atlantisensis</name>
    <dbReference type="NCBI Taxonomy" id="2173034"/>
    <lineage>
        <taxon>Bacteria</taxon>
        <taxon>Bacillati</taxon>
        <taxon>Bacillota</taxon>
        <taxon>Clostridia</taxon>
        <taxon>Lachnospirales</taxon>
        <taxon>Vallitaleaceae</taxon>
        <taxon>Petrocella</taxon>
    </lineage>
</organism>
<dbReference type="RefSeq" id="WP_125136526.1">
    <property type="nucleotide sequence ID" value="NZ_LR130778.1"/>
</dbReference>
<dbReference type="AlphaFoldDB" id="A0A3P7P107"/>
<dbReference type="Gene3D" id="1.10.10.60">
    <property type="entry name" value="Homeodomain-like"/>
    <property type="match status" value="1"/>
</dbReference>
<dbReference type="PANTHER" id="PTHR47894:SF1">
    <property type="entry name" value="HTH-TYPE TRANSCRIPTIONAL REGULATOR VQSM"/>
    <property type="match status" value="1"/>
</dbReference>
<dbReference type="GO" id="GO:0005829">
    <property type="term" value="C:cytosol"/>
    <property type="evidence" value="ECO:0007669"/>
    <property type="project" value="TreeGrafter"/>
</dbReference>
<dbReference type="InterPro" id="IPR018060">
    <property type="entry name" value="HTH_AraC"/>
</dbReference>
<keyword evidence="1" id="KW-0805">Transcription regulation</keyword>
<sequence length="331" mass="38274">MSKHFVLENSYKLLLESIGINAEWVFKKSEIPYKTAKKDGISISLEQFIKFMNTLDEVIDDKIIIEYTDIDRVMMFVPPLFAAMCAKDGINCFKTISKYKKLIGPFVLNVNTNNEKISMEFMFDNNNLEIPRFSIISEQVLITNIIRKATGLSIVPTKVASKYEYGHELEKFFGIKPEKCDSNLIEFSLKDAKEPFLTSNNIMWGYLEPELTKRIKELELDESFSAKVRSLLIELIPAGEDGINSVAKEMALSVRSLQRKLANENTTFIKQLNHTKKLLARNYLKDKNISNEEIAFLIGYSDENAFRRAFRNWTGTTPREYRDKYSDIYRA</sequence>
<keyword evidence="3" id="KW-0804">Transcription</keyword>
<evidence type="ECO:0000313" key="6">
    <source>
        <dbReference type="Proteomes" id="UP000279029"/>
    </source>
</evidence>
<dbReference type="Pfam" id="PF12833">
    <property type="entry name" value="HTH_18"/>
    <property type="match status" value="1"/>
</dbReference>
<keyword evidence="6" id="KW-1185">Reference proteome</keyword>
<feature type="domain" description="HTH araC/xylS-type" evidence="4">
    <location>
        <begin position="226"/>
        <end position="324"/>
    </location>
</feature>
<evidence type="ECO:0000313" key="5">
    <source>
        <dbReference type="EMBL" id="VDN47150.1"/>
    </source>
</evidence>
<dbReference type="InterPro" id="IPR009057">
    <property type="entry name" value="Homeodomain-like_sf"/>
</dbReference>
<dbReference type="GO" id="GO:0003700">
    <property type="term" value="F:DNA-binding transcription factor activity"/>
    <property type="evidence" value="ECO:0007669"/>
    <property type="project" value="InterPro"/>
</dbReference>
<gene>
    <name evidence="5" type="ORF">PATL70BA_1269</name>
</gene>
<dbReference type="PANTHER" id="PTHR47894">
    <property type="entry name" value="HTH-TYPE TRANSCRIPTIONAL REGULATOR GADX"/>
    <property type="match status" value="1"/>
</dbReference>
<accession>A0A3P7P107</accession>
<dbReference type="SMART" id="SM00342">
    <property type="entry name" value="HTH_ARAC"/>
    <property type="match status" value="1"/>
</dbReference>
<protein>
    <submittedName>
        <fullName evidence="5">AraC-type DNA-binding protein</fullName>
    </submittedName>
</protein>
<evidence type="ECO:0000259" key="4">
    <source>
        <dbReference type="PROSITE" id="PS01124"/>
    </source>
</evidence>
<evidence type="ECO:0000256" key="1">
    <source>
        <dbReference type="ARBA" id="ARBA00023015"/>
    </source>
</evidence>
<dbReference type="KEGG" id="cbar:PATL70BA_1269"/>
<keyword evidence="2 5" id="KW-0238">DNA-binding</keyword>
<dbReference type="PROSITE" id="PS01124">
    <property type="entry name" value="HTH_ARAC_FAMILY_2"/>
    <property type="match status" value="1"/>
</dbReference>
<dbReference type="OrthoDB" id="5582699at2"/>
<reference evidence="5 6" key="1">
    <citation type="submission" date="2018-09" db="EMBL/GenBank/DDBJ databases">
        <authorList>
            <person name="Postec A."/>
        </authorList>
    </citation>
    <scope>NUCLEOTIDE SEQUENCE [LARGE SCALE GENOMIC DNA]</scope>
    <source>
        <strain evidence="5">70B-A</strain>
    </source>
</reference>
<proteinExistence type="predicted"/>
<evidence type="ECO:0000256" key="3">
    <source>
        <dbReference type="ARBA" id="ARBA00023163"/>
    </source>
</evidence>
<dbReference type="EMBL" id="LR130778">
    <property type="protein sequence ID" value="VDN47150.1"/>
    <property type="molecule type" value="Genomic_DNA"/>
</dbReference>
<dbReference type="Proteomes" id="UP000279029">
    <property type="component" value="Chromosome"/>
</dbReference>
<dbReference type="SUPFAM" id="SSF46689">
    <property type="entry name" value="Homeodomain-like"/>
    <property type="match status" value="1"/>
</dbReference>
<name>A0A3P7P107_9FIRM</name>
<evidence type="ECO:0000256" key="2">
    <source>
        <dbReference type="ARBA" id="ARBA00023125"/>
    </source>
</evidence>